<dbReference type="AlphaFoldDB" id="A0AA97D864"/>
<organism evidence="1 2">
    <name type="scientific">Caproicibacterium argilliputei</name>
    <dbReference type="NCBI Taxonomy" id="3030016"/>
    <lineage>
        <taxon>Bacteria</taxon>
        <taxon>Bacillati</taxon>
        <taxon>Bacillota</taxon>
        <taxon>Clostridia</taxon>
        <taxon>Eubacteriales</taxon>
        <taxon>Oscillospiraceae</taxon>
        <taxon>Caproicibacterium</taxon>
    </lineage>
</organism>
<accession>A0AA97D864</accession>
<sequence length="430" mass="46747">MRWIDLHNVEYGECVVLGTDSNSLLMVDCGSLNTVIREGARNFKEYAQKSLTARYSGVAHRAFLLTHYHRDHACGLWDILDAQPNYFEELYLPCSPCDERGLPLLLEFALFAYVFLPRQGFCGQVSTGALKSFSRVLRQTQQGTAYALGQGDCFVSGGVTFECLWPPRQDYPFDEGFADAVERLHRYVEQPEQPGADLLQDFLDDFYTFCNLYTRLCTQCPVQSADAAAALAVLDRIDALAPALACLPAAAEVCALLESQSVREAYSRQVNAASLVFQNVRTESGSTDDVLMTGDATPETIAAVEPLLYHDYYAVKAPHHGTHSAVSPVLLGLSAAHVLLSCGEAPDGARCIAAEWAAMPAMKHCTVSNCAFLQAGGGCCNRTALCWDSGGLALRCPGNRRGEPLCGIRVVGTQARGCVCDTGAQESKLW</sequence>
<dbReference type="KEGG" id="carl:PXC00_12625"/>
<dbReference type="SUPFAM" id="SSF56281">
    <property type="entry name" value="Metallo-hydrolase/oxidoreductase"/>
    <property type="match status" value="1"/>
</dbReference>
<dbReference type="RefSeq" id="WP_275844084.1">
    <property type="nucleotide sequence ID" value="NZ_CP135996.1"/>
</dbReference>
<evidence type="ECO:0008006" key="3">
    <source>
        <dbReference type="Google" id="ProtNLM"/>
    </source>
</evidence>
<dbReference type="Gene3D" id="3.60.15.10">
    <property type="entry name" value="Ribonuclease Z/Hydroxyacylglutathione hydrolase-like"/>
    <property type="match status" value="1"/>
</dbReference>
<reference evidence="1" key="1">
    <citation type="submission" date="2023-09" db="EMBL/GenBank/DDBJ databases">
        <authorList>
            <person name="Zeng C."/>
        </authorList>
    </citation>
    <scope>NUCLEOTIDE SEQUENCE</scope>
    <source>
        <strain evidence="1">ZCY20-5</strain>
    </source>
</reference>
<keyword evidence="2" id="KW-1185">Reference proteome</keyword>
<evidence type="ECO:0000313" key="1">
    <source>
        <dbReference type="EMBL" id="WOC32021.1"/>
    </source>
</evidence>
<evidence type="ECO:0000313" key="2">
    <source>
        <dbReference type="Proteomes" id="UP001300604"/>
    </source>
</evidence>
<dbReference type="Proteomes" id="UP001300604">
    <property type="component" value="Chromosome"/>
</dbReference>
<name>A0AA97D864_9FIRM</name>
<dbReference type="InterPro" id="IPR036866">
    <property type="entry name" value="RibonucZ/Hydroxyglut_hydro"/>
</dbReference>
<dbReference type="EMBL" id="CP135996">
    <property type="protein sequence ID" value="WOC32021.1"/>
    <property type="molecule type" value="Genomic_DNA"/>
</dbReference>
<reference evidence="1" key="2">
    <citation type="submission" date="2024-06" db="EMBL/GenBank/DDBJ databases">
        <title>Caproicibacterium argilliputei sp. nov, a novel caproic acid producing anaerobic bacterium isolated from pit mud.</title>
        <authorList>
            <person name="Xia S."/>
        </authorList>
    </citation>
    <scope>NUCLEOTIDE SEQUENCE</scope>
    <source>
        <strain evidence="1">ZCY20-5</strain>
    </source>
</reference>
<gene>
    <name evidence="1" type="ORF">PXC00_12625</name>
</gene>
<proteinExistence type="predicted"/>
<protein>
    <recommendedName>
        <fullName evidence="3">MBL fold metallo-hydrolase</fullName>
    </recommendedName>
</protein>